<feature type="transmembrane region" description="Helical" evidence="1">
    <location>
        <begin position="30"/>
        <end position="49"/>
    </location>
</feature>
<keyword evidence="1" id="KW-1133">Transmembrane helix</keyword>
<comment type="caution">
    <text evidence="2">The sequence shown here is derived from an EMBL/GenBank/DDBJ whole genome shotgun (WGS) entry which is preliminary data.</text>
</comment>
<organism evidence="2 3">
    <name type="scientific">Streptomyces hygroscopicus</name>
    <dbReference type="NCBI Taxonomy" id="1912"/>
    <lineage>
        <taxon>Bacteria</taxon>
        <taxon>Bacillati</taxon>
        <taxon>Actinomycetota</taxon>
        <taxon>Actinomycetes</taxon>
        <taxon>Kitasatosporales</taxon>
        <taxon>Streptomycetaceae</taxon>
        <taxon>Streptomyces</taxon>
        <taxon>Streptomyces violaceusniger group</taxon>
    </lineage>
</organism>
<reference evidence="2" key="1">
    <citation type="submission" date="2024-05" db="EMBL/GenBank/DDBJ databases">
        <title>Whole genome shotgun sequence of Streptomyces hygroscopicus NBRC 113678.</title>
        <authorList>
            <person name="Komaki H."/>
            <person name="Tamura T."/>
        </authorList>
    </citation>
    <scope>NUCLEOTIDE SEQUENCE</scope>
    <source>
        <strain evidence="2">N11-34</strain>
    </source>
</reference>
<evidence type="ECO:0000256" key="1">
    <source>
        <dbReference type="SAM" id="Phobius"/>
    </source>
</evidence>
<protein>
    <submittedName>
        <fullName evidence="2">Uncharacterized protein</fullName>
    </submittedName>
</protein>
<evidence type="ECO:0000313" key="2">
    <source>
        <dbReference type="EMBL" id="GHJ27093.1"/>
    </source>
</evidence>
<accession>A0ABQ3TUS9</accession>
<name>A0ABQ3TUS9_STRHY</name>
<keyword evidence="1" id="KW-0472">Membrane</keyword>
<evidence type="ECO:0000313" key="3">
    <source>
        <dbReference type="Proteomes" id="UP001054854"/>
    </source>
</evidence>
<dbReference type="RefSeq" id="WP_199850000.1">
    <property type="nucleotide sequence ID" value="NZ_BNEK01000003.1"/>
</dbReference>
<gene>
    <name evidence="2" type="ORF">TPA0910_15260</name>
</gene>
<keyword evidence="1" id="KW-0812">Transmembrane</keyword>
<dbReference type="EMBL" id="BNEK01000003">
    <property type="protein sequence ID" value="GHJ27093.1"/>
    <property type="molecule type" value="Genomic_DNA"/>
</dbReference>
<dbReference type="Proteomes" id="UP001054854">
    <property type="component" value="Unassembled WGS sequence"/>
</dbReference>
<sequence>MKSLLWLLLTLAATVNVASNFITSGVLQSAVSVGTGVLALASGTCLFLTRDRRTA</sequence>
<proteinExistence type="predicted"/>
<keyword evidence="3" id="KW-1185">Reference proteome</keyword>